<evidence type="ECO:0000256" key="6">
    <source>
        <dbReference type="ARBA" id="ARBA00022692"/>
    </source>
</evidence>
<evidence type="ECO:0000256" key="9">
    <source>
        <dbReference type="ARBA" id="ARBA00023012"/>
    </source>
</evidence>
<dbReference type="PROSITE" id="PS50109">
    <property type="entry name" value="HIS_KIN"/>
    <property type="match status" value="1"/>
</dbReference>
<dbReference type="AlphaFoldDB" id="A0A9D2SIT2"/>
<evidence type="ECO:0000259" key="12">
    <source>
        <dbReference type="PROSITE" id="PS50109"/>
    </source>
</evidence>
<keyword evidence="5" id="KW-0808">Transferase</keyword>
<keyword evidence="4" id="KW-1003">Cell membrane</keyword>
<dbReference type="EMBL" id="DWWV01000027">
    <property type="protein sequence ID" value="HJC09612.1"/>
    <property type="molecule type" value="Genomic_DNA"/>
</dbReference>
<evidence type="ECO:0000256" key="1">
    <source>
        <dbReference type="ARBA" id="ARBA00000085"/>
    </source>
</evidence>
<dbReference type="Gene3D" id="3.30.565.10">
    <property type="entry name" value="Histidine kinase-like ATPase, C-terminal domain"/>
    <property type="match status" value="1"/>
</dbReference>
<name>A0A9D2SIT2_9FIRM</name>
<proteinExistence type="predicted"/>
<evidence type="ECO:0000256" key="11">
    <source>
        <dbReference type="SAM" id="Phobius"/>
    </source>
</evidence>
<gene>
    <name evidence="13" type="ORF">H9935_02215</name>
</gene>
<dbReference type="SUPFAM" id="SSF55874">
    <property type="entry name" value="ATPase domain of HSP90 chaperone/DNA topoisomerase II/histidine kinase"/>
    <property type="match status" value="1"/>
</dbReference>
<feature type="transmembrane region" description="Helical" evidence="11">
    <location>
        <begin position="37"/>
        <end position="59"/>
    </location>
</feature>
<keyword evidence="10 11" id="KW-0472">Membrane</keyword>
<evidence type="ECO:0000256" key="8">
    <source>
        <dbReference type="ARBA" id="ARBA00022989"/>
    </source>
</evidence>
<dbReference type="GO" id="GO:0005886">
    <property type="term" value="C:plasma membrane"/>
    <property type="evidence" value="ECO:0007669"/>
    <property type="project" value="UniProtKB-SubCell"/>
</dbReference>
<dbReference type="EC" id="2.7.13.3" evidence="3"/>
<comment type="catalytic activity">
    <reaction evidence="1">
        <text>ATP + protein L-histidine = ADP + protein N-phospho-L-histidine.</text>
        <dbReference type="EC" id="2.7.13.3"/>
    </reaction>
</comment>
<dbReference type="InterPro" id="IPR004358">
    <property type="entry name" value="Sig_transdc_His_kin-like_C"/>
</dbReference>
<dbReference type="PRINTS" id="PR00344">
    <property type="entry name" value="BCTRLSENSOR"/>
</dbReference>
<dbReference type="SMART" id="SM00387">
    <property type="entry name" value="HATPase_c"/>
    <property type="match status" value="1"/>
</dbReference>
<evidence type="ECO:0000313" key="14">
    <source>
        <dbReference type="Proteomes" id="UP000823893"/>
    </source>
</evidence>
<dbReference type="InterPro" id="IPR050351">
    <property type="entry name" value="BphY/WalK/GraS-like"/>
</dbReference>
<dbReference type="InterPro" id="IPR003594">
    <property type="entry name" value="HATPase_dom"/>
</dbReference>
<dbReference type="InterPro" id="IPR005467">
    <property type="entry name" value="His_kinase_dom"/>
</dbReference>
<keyword evidence="9" id="KW-0902">Two-component regulatory system</keyword>
<keyword evidence="7 13" id="KW-0418">Kinase</keyword>
<evidence type="ECO:0000256" key="10">
    <source>
        <dbReference type="ARBA" id="ARBA00023136"/>
    </source>
</evidence>
<evidence type="ECO:0000313" key="13">
    <source>
        <dbReference type="EMBL" id="HJC09612.1"/>
    </source>
</evidence>
<dbReference type="PANTHER" id="PTHR45453:SF2">
    <property type="entry name" value="HISTIDINE KINASE"/>
    <property type="match status" value="1"/>
</dbReference>
<evidence type="ECO:0000256" key="5">
    <source>
        <dbReference type="ARBA" id="ARBA00022679"/>
    </source>
</evidence>
<sequence length="333" mass="38350">MNGGKYWENRIPFLLANGIGMAALFIFLLVNGNPWDVCLMVGAVWILALAGSLTAVYLFRKKRLDKLLDTGRQLEKSYLIGEVMDQPERAEEAVYYELLRLSGKSMLEEIEDIRREKEEYREYIEQWIHEVKTPITAAKLICENQKGAPSRQTLGELEKIGRYMDQALYYARIGCAEKDYLVREVSLADIVHRAVAENKYLLLENQAAVETENLDLLVYTDEKWIIFILNQLIANSVKYKRENLKLEFYAQEEKGKIRLFIRDNGMGIPQEDLPRIFEKGFTGSNGRAQQSSTGIGLYLCKRLCQKLGIEIQPEEAEEGALFSLSFYINSYIR</sequence>
<dbReference type="Proteomes" id="UP000823893">
    <property type="component" value="Unassembled WGS sequence"/>
</dbReference>
<evidence type="ECO:0000256" key="2">
    <source>
        <dbReference type="ARBA" id="ARBA00004651"/>
    </source>
</evidence>
<dbReference type="Pfam" id="PF02518">
    <property type="entry name" value="HATPase_c"/>
    <property type="match status" value="1"/>
</dbReference>
<accession>A0A9D2SIT2</accession>
<evidence type="ECO:0000256" key="4">
    <source>
        <dbReference type="ARBA" id="ARBA00022475"/>
    </source>
</evidence>
<dbReference type="GO" id="GO:0016036">
    <property type="term" value="P:cellular response to phosphate starvation"/>
    <property type="evidence" value="ECO:0007669"/>
    <property type="project" value="TreeGrafter"/>
</dbReference>
<evidence type="ECO:0000256" key="7">
    <source>
        <dbReference type="ARBA" id="ARBA00022777"/>
    </source>
</evidence>
<comment type="subcellular location">
    <subcellularLocation>
        <location evidence="2">Cell membrane</location>
        <topology evidence="2">Multi-pass membrane protein</topology>
    </subcellularLocation>
</comment>
<dbReference type="PANTHER" id="PTHR45453">
    <property type="entry name" value="PHOSPHATE REGULON SENSOR PROTEIN PHOR"/>
    <property type="match status" value="1"/>
</dbReference>
<keyword evidence="6 11" id="KW-0812">Transmembrane</keyword>
<dbReference type="GO" id="GO:0004721">
    <property type="term" value="F:phosphoprotein phosphatase activity"/>
    <property type="evidence" value="ECO:0007669"/>
    <property type="project" value="TreeGrafter"/>
</dbReference>
<organism evidence="13 14">
    <name type="scientific">Candidatus Blautia merdigallinarum</name>
    <dbReference type="NCBI Taxonomy" id="2838495"/>
    <lineage>
        <taxon>Bacteria</taxon>
        <taxon>Bacillati</taxon>
        <taxon>Bacillota</taxon>
        <taxon>Clostridia</taxon>
        <taxon>Lachnospirales</taxon>
        <taxon>Lachnospiraceae</taxon>
        <taxon>Blautia</taxon>
    </lineage>
</organism>
<dbReference type="GO" id="GO:0000155">
    <property type="term" value="F:phosphorelay sensor kinase activity"/>
    <property type="evidence" value="ECO:0007669"/>
    <property type="project" value="TreeGrafter"/>
</dbReference>
<reference evidence="13" key="2">
    <citation type="submission" date="2021-04" db="EMBL/GenBank/DDBJ databases">
        <authorList>
            <person name="Gilroy R."/>
        </authorList>
    </citation>
    <scope>NUCLEOTIDE SEQUENCE</scope>
    <source>
        <strain evidence="13">ChiSxjej6B18-287</strain>
    </source>
</reference>
<reference evidence="13" key="1">
    <citation type="journal article" date="2021" name="PeerJ">
        <title>Extensive microbial diversity within the chicken gut microbiome revealed by metagenomics and culture.</title>
        <authorList>
            <person name="Gilroy R."/>
            <person name="Ravi A."/>
            <person name="Getino M."/>
            <person name="Pursley I."/>
            <person name="Horton D.L."/>
            <person name="Alikhan N.F."/>
            <person name="Baker D."/>
            <person name="Gharbi K."/>
            <person name="Hall N."/>
            <person name="Watson M."/>
            <person name="Adriaenssens E.M."/>
            <person name="Foster-Nyarko E."/>
            <person name="Jarju S."/>
            <person name="Secka A."/>
            <person name="Antonio M."/>
            <person name="Oren A."/>
            <person name="Chaudhuri R.R."/>
            <person name="La Ragione R."/>
            <person name="Hildebrand F."/>
            <person name="Pallen M.J."/>
        </authorList>
    </citation>
    <scope>NUCLEOTIDE SEQUENCE</scope>
    <source>
        <strain evidence="13">ChiSxjej6B18-287</strain>
    </source>
</reference>
<evidence type="ECO:0000256" key="3">
    <source>
        <dbReference type="ARBA" id="ARBA00012438"/>
    </source>
</evidence>
<feature type="transmembrane region" description="Helical" evidence="11">
    <location>
        <begin position="12"/>
        <end position="31"/>
    </location>
</feature>
<comment type="caution">
    <text evidence="13">The sequence shown here is derived from an EMBL/GenBank/DDBJ whole genome shotgun (WGS) entry which is preliminary data.</text>
</comment>
<keyword evidence="8 11" id="KW-1133">Transmembrane helix</keyword>
<feature type="domain" description="Histidine kinase" evidence="12">
    <location>
        <begin position="126"/>
        <end position="330"/>
    </location>
</feature>
<dbReference type="InterPro" id="IPR036890">
    <property type="entry name" value="HATPase_C_sf"/>
</dbReference>
<protein>
    <recommendedName>
        <fullName evidence="3">histidine kinase</fullName>
        <ecNumber evidence="3">2.7.13.3</ecNumber>
    </recommendedName>
</protein>